<evidence type="ECO:0000313" key="1">
    <source>
        <dbReference type="EMBL" id="EST47061.1"/>
    </source>
</evidence>
<dbReference type="AlphaFoldDB" id="V6LTN8"/>
<proteinExistence type="predicted"/>
<gene>
    <name evidence="1" type="ORF">SS50377_12867</name>
</gene>
<sequence>MFKACQKSYPNEFFYVDWNHIQQGPPITSHSTSITVVEDTEYVNE</sequence>
<dbReference type="EMBL" id="KI546049">
    <property type="protein sequence ID" value="EST47061.1"/>
    <property type="molecule type" value="Genomic_DNA"/>
</dbReference>
<protein>
    <submittedName>
        <fullName evidence="1">Uncharacterized protein</fullName>
    </submittedName>
</protein>
<accession>V6LTN8</accession>
<reference evidence="1" key="1">
    <citation type="journal article" date="2014" name="PLoS Genet.">
        <title>The Genome of Spironucleus salmonicida Highlights a Fish Pathogen Adapted to Fluctuating Environments.</title>
        <authorList>
            <person name="Xu F."/>
            <person name="Jerlstrom-Hultqvist J."/>
            <person name="Einarsson E."/>
            <person name="Astvaldsson A."/>
            <person name="Svard S.G."/>
            <person name="Andersson J.O."/>
        </authorList>
    </citation>
    <scope>NUCLEOTIDE SEQUENCE</scope>
</reference>
<name>V6LTN8_9EUKA</name>
<organism evidence="1">
    <name type="scientific">Spironucleus salmonicida</name>
    <dbReference type="NCBI Taxonomy" id="348837"/>
    <lineage>
        <taxon>Eukaryota</taxon>
        <taxon>Metamonada</taxon>
        <taxon>Diplomonadida</taxon>
        <taxon>Hexamitidae</taxon>
        <taxon>Hexamitinae</taxon>
        <taxon>Spironucleus</taxon>
    </lineage>
</organism>